<evidence type="ECO:0000256" key="3">
    <source>
        <dbReference type="ARBA" id="ARBA00023015"/>
    </source>
</evidence>
<dbReference type="InterPro" id="IPR036735">
    <property type="entry name" value="NGN_dom_sf"/>
</dbReference>
<dbReference type="FunFam" id="2.30.30.30:FF:000002">
    <property type="entry name" value="Transcription termination/antitermination factor NusG"/>
    <property type="match status" value="1"/>
</dbReference>
<dbReference type="Pfam" id="PF02357">
    <property type="entry name" value="NusG"/>
    <property type="match status" value="1"/>
</dbReference>
<feature type="domain" description="KOW" evidence="6">
    <location>
        <begin position="120"/>
        <end position="147"/>
    </location>
</feature>
<dbReference type="InterPro" id="IPR014722">
    <property type="entry name" value="Rib_uL2_dom2"/>
</dbReference>
<keyword evidence="4" id="KW-0804">Transcription</keyword>
<dbReference type="SMART" id="SM00738">
    <property type="entry name" value="NGN"/>
    <property type="match status" value="1"/>
</dbReference>
<reference evidence="7" key="1">
    <citation type="submission" date="2018-05" db="EMBL/GenBank/DDBJ databases">
        <authorList>
            <person name="Lanie J.A."/>
            <person name="Ng W.-L."/>
            <person name="Kazmierczak K.M."/>
            <person name="Andrzejewski T.M."/>
            <person name="Davidsen T.M."/>
            <person name="Wayne K.J."/>
            <person name="Tettelin H."/>
            <person name="Glass J.I."/>
            <person name="Rusch D."/>
            <person name="Podicherti R."/>
            <person name="Tsui H.-C.T."/>
            <person name="Winkler M.E."/>
        </authorList>
    </citation>
    <scope>NUCLEOTIDE SEQUENCE</scope>
</reference>
<evidence type="ECO:0000256" key="4">
    <source>
        <dbReference type="ARBA" id="ARBA00023163"/>
    </source>
</evidence>
<dbReference type="CDD" id="cd06091">
    <property type="entry name" value="KOW_NusG"/>
    <property type="match status" value="1"/>
</dbReference>
<dbReference type="InterPro" id="IPR047050">
    <property type="entry name" value="NGN"/>
</dbReference>
<name>A0A381NPA8_9ZZZZ</name>
<evidence type="ECO:0000256" key="1">
    <source>
        <dbReference type="ARBA" id="ARBA00022472"/>
    </source>
</evidence>
<dbReference type="PANTHER" id="PTHR30265">
    <property type="entry name" value="RHO-INTERACTING TRANSCRIPTION TERMINATION FACTOR NUSG"/>
    <property type="match status" value="1"/>
</dbReference>
<dbReference type="GO" id="GO:0032784">
    <property type="term" value="P:regulation of DNA-templated transcription elongation"/>
    <property type="evidence" value="ECO:0007669"/>
    <property type="project" value="InterPro"/>
</dbReference>
<dbReference type="InterPro" id="IPR006645">
    <property type="entry name" value="NGN-like_dom"/>
</dbReference>
<dbReference type="SUPFAM" id="SSF82679">
    <property type="entry name" value="N-utilization substance G protein NusG, N-terminal domain"/>
    <property type="match status" value="1"/>
</dbReference>
<dbReference type="InterPro" id="IPR043425">
    <property type="entry name" value="NusG-like"/>
</dbReference>
<keyword evidence="3" id="KW-0805">Transcription regulation</keyword>
<dbReference type="Pfam" id="PF00467">
    <property type="entry name" value="KOW"/>
    <property type="match status" value="1"/>
</dbReference>
<dbReference type="PRINTS" id="PR00338">
    <property type="entry name" value="NUSGTNSCPFCT"/>
</dbReference>
<evidence type="ECO:0000256" key="2">
    <source>
        <dbReference type="ARBA" id="ARBA00022814"/>
    </source>
</evidence>
<dbReference type="InterPro" id="IPR008991">
    <property type="entry name" value="Translation_prot_SH3-like_sf"/>
</dbReference>
<dbReference type="GO" id="GO:0005829">
    <property type="term" value="C:cytosol"/>
    <property type="evidence" value="ECO:0007669"/>
    <property type="project" value="TreeGrafter"/>
</dbReference>
<dbReference type="EMBL" id="UINC01000472">
    <property type="protein sequence ID" value="SUZ55964.1"/>
    <property type="molecule type" value="Genomic_DNA"/>
</dbReference>
<dbReference type="InterPro" id="IPR001062">
    <property type="entry name" value="Transcrpt_antiterm_NusG"/>
</dbReference>
<protein>
    <recommendedName>
        <fullName evidence="8">Transcription termination/antitermination protein NusG</fullName>
    </recommendedName>
</protein>
<dbReference type="AlphaFoldDB" id="A0A381NPA8"/>
<dbReference type="HAMAP" id="MF_00948">
    <property type="entry name" value="NusG"/>
    <property type="match status" value="1"/>
</dbReference>
<dbReference type="SUPFAM" id="SSF50104">
    <property type="entry name" value="Translation proteins SH3-like domain"/>
    <property type="match status" value="1"/>
</dbReference>
<dbReference type="Gene3D" id="2.30.30.30">
    <property type="match status" value="1"/>
</dbReference>
<evidence type="ECO:0000259" key="5">
    <source>
        <dbReference type="SMART" id="SM00738"/>
    </source>
</evidence>
<dbReference type="Gene3D" id="3.30.70.940">
    <property type="entry name" value="NusG, N-terminal domain"/>
    <property type="match status" value="1"/>
</dbReference>
<feature type="domain" description="NusG-like N-terminal" evidence="5">
    <location>
        <begin position="1"/>
        <end position="108"/>
    </location>
</feature>
<evidence type="ECO:0000259" key="6">
    <source>
        <dbReference type="SMART" id="SM00739"/>
    </source>
</evidence>
<dbReference type="NCBIfam" id="TIGR00922">
    <property type="entry name" value="nusG"/>
    <property type="match status" value="1"/>
</dbReference>
<dbReference type="PANTHER" id="PTHR30265:SF2">
    <property type="entry name" value="TRANSCRIPTION TERMINATION_ANTITERMINATION PROTEIN NUSG"/>
    <property type="match status" value="1"/>
</dbReference>
<gene>
    <name evidence="7" type="ORF">METZ01_LOCUS8818</name>
</gene>
<dbReference type="CDD" id="cd09891">
    <property type="entry name" value="NGN_Bact_1"/>
    <property type="match status" value="1"/>
</dbReference>
<dbReference type="InterPro" id="IPR005824">
    <property type="entry name" value="KOW"/>
</dbReference>
<keyword evidence="1" id="KW-0806">Transcription termination</keyword>
<evidence type="ECO:0000313" key="7">
    <source>
        <dbReference type="EMBL" id="SUZ55964.1"/>
    </source>
</evidence>
<dbReference type="GO" id="GO:0006354">
    <property type="term" value="P:DNA-templated transcription elongation"/>
    <property type="evidence" value="ECO:0007669"/>
    <property type="project" value="InterPro"/>
</dbReference>
<evidence type="ECO:0008006" key="8">
    <source>
        <dbReference type="Google" id="ProtNLM"/>
    </source>
</evidence>
<accession>A0A381NPA8</accession>
<dbReference type="PROSITE" id="PS01014">
    <property type="entry name" value="NUSG"/>
    <property type="match status" value="1"/>
</dbReference>
<dbReference type="GO" id="GO:0031564">
    <property type="term" value="P:transcription antitermination"/>
    <property type="evidence" value="ECO:0007669"/>
    <property type="project" value="UniProtKB-KW"/>
</dbReference>
<dbReference type="InterPro" id="IPR015869">
    <property type="entry name" value="Transcrpt_antiterm_NusG_bac_CS"/>
</dbReference>
<organism evidence="7">
    <name type="scientific">marine metagenome</name>
    <dbReference type="NCBI Taxonomy" id="408172"/>
    <lineage>
        <taxon>unclassified sequences</taxon>
        <taxon>metagenomes</taxon>
        <taxon>ecological metagenomes</taxon>
    </lineage>
</organism>
<keyword evidence="2" id="KW-0889">Transcription antitermination</keyword>
<dbReference type="GO" id="GO:0006353">
    <property type="term" value="P:DNA-templated transcription termination"/>
    <property type="evidence" value="ECO:0007669"/>
    <property type="project" value="UniProtKB-KW"/>
</dbReference>
<proteinExistence type="inferred from homology"/>
<dbReference type="SMART" id="SM00739">
    <property type="entry name" value="KOW"/>
    <property type="match status" value="1"/>
</dbReference>
<sequence length="175" mass="20075">MEWYTLRVISGKEKKVRDNLLFELDYQKLSNEVEDILVPSENIVEMRDGKKKVKNKVFFPGYILINMSESKEVYHLVENMTGVISFVGANGEPQPLRKNEITRILGEVEGREGYERVVAPYRVGDAVKVTDGPFKDFSGYVNEVNDEKQKVKVSVSIFGRPTPIELDFLQVELEK</sequence>